<name>A0A068WXU7_ECHGR</name>
<dbReference type="WBParaSite" id="EgrG_001167400">
    <property type="protein sequence ID" value="EgrG_001167400"/>
    <property type="gene ID" value="EgrG_001167400"/>
</dbReference>
<organism evidence="1">
    <name type="scientific">Echinococcus granulosus</name>
    <name type="common">Hydatid tapeworm</name>
    <dbReference type="NCBI Taxonomy" id="6210"/>
    <lineage>
        <taxon>Eukaryota</taxon>
        <taxon>Metazoa</taxon>
        <taxon>Spiralia</taxon>
        <taxon>Lophotrochozoa</taxon>
        <taxon>Platyhelminthes</taxon>
        <taxon>Cestoda</taxon>
        <taxon>Eucestoda</taxon>
        <taxon>Cyclophyllidea</taxon>
        <taxon>Taeniidae</taxon>
        <taxon>Echinococcus</taxon>
        <taxon>Echinococcus granulosus group</taxon>
    </lineage>
</organism>
<gene>
    <name evidence="1" type="ORF">EgrG_001167400</name>
</gene>
<reference evidence="3" key="3">
    <citation type="submission" date="2020-10" db="UniProtKB">
        <authorList>
            <consortium name="WormBaseParasite"/>
        </authorList>
    </citation>
    <scope>IDENTIFICATION</scope>
</reference>
<dbReference type="EMBL" id="LK028587">
    <property type="protein sequence ID" value="CDS22519.1"/>
    <property type="molecule type" value="Genomic_DNA"/>
</dbReference>
<evidence type="ECO:0000313" key="1">
    <source>
        <dbReference type="EMBL" id="CDS22519.1"/>
    </source>
</evidence>
<evidence type="ECO:0000313" key="2">
    <source>
        <dbReference type="Proteomes" id="UP000492820"/>
    </source>
</evidence>
<reference evidence="1" key="2">
    <citation type="submission" date="2014-06" db="EMBL/GenBank/DDBJ databases">
        <authorList>
            <person name="Aslett M."/>
        </authorList>
    </citation>
    <scope>NUCLEOTIDE SEQUENCE</scope>
</reference>
<dbReference type="AlphaFoldDB" id="A0A068WXU7"/>
<sequence length="40" mass="4534">MPAPTWHSSAARYRLSFICDSRAYTGMMRAAQLIASLRVF</sequence>
<accession>A0A068WXU7</accession>
<protein>
    <submittedName>
        <fullName evidence="3">LysR family transcriptional regulator</fullName>
    </submittedName>
</protein>
<reference evidence="1 2" key="1">
    <citation type="journal article" date="2013" name="Nature">
        <title>The genomes of four tapeworm species reveal adaptations to parasitism.</title>
        <authorList>
            <person name="Tsai I.J."/>
            <person name="Zarowiecki M."/>
            <person name="Holroyd N."/>
            <person name="Garciarrubio A."/>
            <person name="Sanchez-Flores A."/>
            <person name="Brooks K.L."/>
            <person name="Tracey A."/>
            <person name="Bobes R.J."/>
            <person name="Fragoso G."/>
            <person name="Sciutto E."/>
            <person name="Aslett M."/>
            <person name="Beasley H."/>
            <person name="Bennett H.M."/>
            <person name="Cai J."/>
            <person name="Camicia F."/>
            <person name="Clark R."/>
            <person name="Cucher M."/>
            <person name="De Silva N."/>
            <person name="Day T.A."/>
            <person name="Deplazes P."/>
            <person name="Estrada K."/>
            <person name="Fernandez C."/>
            <person name="Holland P.W."/>
            <person name="Hou J."/>
            <person name="Hu S."/>
            <person name="Huckvale T."/>
            <person name="Hung S.S."/>
            <person name="Kamenetzky L."/>
            <person name="Keane J.A."/>
            <person name="Kiss F."/>
            <person name="Koziol U."/>
            <person name="Lambert O."/>
            <person name="Liu K."/>
            <person name="Luo X."/>
            <person name="Luo Y."/>
            <person name="Macchiaroli N."/>
            <person name="Nichol S."/>
            <person name="Paps J."/>
            <person name="Parkinson J."/>
            <person name="Pouchkina-Stantcheva N."/>
            <person name="Riddiford N."/>
            <person name="Rosenzvit M."/>
            <person name="Salinas G."/>
            <person name="Wasmuth J.D."/>
            <person name="Zamanian M."/>
            <person name="Zheng Y."/>
            <person name="Cai X."/>
            <person name="Soberon X."/>
            <person name="Olson P.D."/>
            <person name="Laclette J.P."/>
            <person name="Brehm K."/>
            <person name="Berriman M."/>
            <person name="Garciarrubio A."/>
            <person name="Bobes R.J."/>
            <person name="Fragoso G."/>
            <person name="Sanchez-Flores A."/>
            <person name="Estrada K."/>
            <person name="Cevallos M.A."/>
            <person name="Morett E."/>
            <person name="Gonzalez V."/>
            <person name="Portillo T."/>
            <person name="Ochoa-Leyva A."/>
            <person name="Jose M.V."/>
            <person name="Sciutto E."/>
            <person name="Landa A."/>
            <person name="Jimenez L."/>
            <person name="Valdes V."/>
            <person name="Carrero J.C."/>
            <person name="Larralde C."/>
            <person name="Morales-Montor J."/>
            <person name="Limon-Lason J."/>
            <person name="Soberon X."/>
            <person name="Laclette J.P."/>
        </authorList>
    </citation>
    <scope>NUCLEOTIDE SEQUENCE [LARGE SCALE GENOMIC DNA]</scope>
</reference>
<proteinExistence type="predicted"/>
<evidence type="ECO:0000313" key="3">
    <source>
        <dbReference type="WBParaSite" id="EgrG_001167400"/>
    </source>
</evidence>
<dbReference type="Proteomes" id="UP000492820">
    <property type="component" value="Unassembled WGS sequence"/>
</dbReference>